<dbReference type="Pfam" id="PF00746">
    <property type="entry name" value="Gram_pos_anchor"/>
    <property type="match status" value="1"/>
</dbReference>
<evidence type="ECO:0000256" key="5">
    <source>
        <dbReference type="SAM" id="Phobius"/>
    </source>
</evidence>
<dbReference type="NCBIfam" id="TIGR01167">
    <property type="entry name" value="LPXTG_anchor"/>
    <property type="match status" value="1"/>
</dbReference>
<reference evidence="8 9" key="1">
    <citation type="submission" date="2020-03" db="EMBL/GenBank/DDBJ databases">
        <title>Characterization of ganglioside-mimicking enterococci.</title>
        <authorList>
            <person name="Patry R.T."/>
            <person name="Nothaft H."/>
            <person name="Bridger R."/>
            <person name="Shajahan A."/>
            <person name="Huynh S."/>
            <person name="Sanchez S."/>
            <person name="Azadi P."/>
            <person name="Cooper K."/>
            <person name="Miller W.G."/>
            <person name="Parker C.T."/>
            <person name="Wells L."/>
            <person name="Szymanski C.M."/>
        </authorList>
    </citation>
    <scope>NUCLEOTIDE SEQUENCE [LARGE SCALE GENOMIC DNA]</scope>
    <source>
        <strain evidence="8 9">EGM181</strain>
    </source>
</reference>
<keyword evidence="5" id="KW-0812">Transmembrane</keyword>
<protein>
    <submittedName>
        <fullName evidence="8">LPXTG cell wall anchor domain-containing protein</fullName>
    </submittedName>
</protein>
<accession>A0AAE7T0V2</accession>
<evidence type="ECO:0000256" key="4">
    <source>
        <dbReference type="ARBA" id="ARBA00023088"/>
    </source>
</evidence>
<organism evidence="8 9">
    <name type="scientific">Enterococcus gallinarum</name>
    <dbReference type="NCBI Taxonomy" id="1353"/>
    <lineage>
        <taxon>Bacteria</taxon>
        <taxon>Bacillati</taxon>
        <taxon>Bacillota</taxon>
        <taxon>Bacilli</taxon>
        <taxon>Lactobacillales</taxon>
        <taxon>Enterococcaceae</taxon>
        <taxon>Enterococcus</taxon>
    </lineage>
</organism>
<dbReference type="EMBL" id="CP050485">
    <property type="protein sequence ID" value="QOG27576.1"/>
    <property type="molecule type" value="Genomic_DNA"/>
</dbReference>
<evidence type="ECO:0000313" key="9">
    <source>
        <dbReference type="Proteomes" id="UP000516696"/>
    </source>
</evidence>
<keyword evidence="5" id="KW-1133">Transmembrane helix</keyword>
<dbReference type="InterPro" id="IPR019931">
    <property type="entry name" value="LPXTG_anchor"/>
</dbReference>
<dbReference type="PROSITE" id="PS50847">
    <property type="entry name" value="GRAM_POS_ANCHORING"/>
    <property type="match status" value="1"/>
</dbReference>
<evidence type="ECO:0000256" key="1">
    <source>
        <dbReference type="ARBA" id="ARBA00022512"/>
    </source>
</evidence>
<evidence type="ECO:0000313" key="8">
    <source>
        <dbReference type="EMBL" id="QOG27576.1"/>
    </source>
</evidence>
<proteinExistence type="predicted"/>
<gene>
    <name evidence="8" type="ORF">EGM181_10070</name>
</gene>
<feature type="chain" id="PRO_5042115413" evidence="6">
    <location>
        <begin position="23"/>
        <end position="102"/>
    </location>
</feature>
<keyword evidence="2" id="KW-0964">Secreted</keyword>
<keyword evidence="1" id="KW-0134">Cell wall</keyword>
<evidence type="ECO:0000256" key="2">
    <source>
        <dbReference type="ARBA" id="ARBA00022525"/>
    </source>
</evidence>
<evidence type="ECO:0000256" key="6">
    <source>
        <dbReference type="SAM" id="SignalP"/>
    </source>
</evidence>
<dbReference type="Proteomes" id="UP000516696">
    <property type="component" value="Chromosome"/>
</dbReference>
<evidence type="ECO:0000256" key="3">
    <source>
        <dbReference type="ARBA" id="ARBA00022729"/>
    </source>
</evidence>
<dbReference type="RefSeq" id="WP_113849664.1">
    <property type="nucleotide sequence ID" value="NZ_CP050485.1"/>
</dbReference>
<feature type="signal peptide" evidence="6">
    <location>
        <begin position="1"/>
        <end position="22"/>
    </location>
</feature>
<feature type="domain" description="Gram-positive cocci surface proteins LPxTG" evidence="7">
    <location>
        <begin position="63"/>
        <end position="102"/>
    </location>
</feature>
<keyword evidence="5" id="KW-0472">Membrane</keyword>
<feature type="transmembrane region" description="Helical" evidence="5">
    <location>
        <begin position="72"/>
        <end position="91"/>
    </location>
</feature>
<sequence>MKKIFSLFLLMVLLGGAVSVSASEQVKSEVGISFYQPTNKNQVIPMEKVAVGDNGVAVGPKTLPKTGEERPFFLQGFGVLLLGTAITLYLLKKNQRDKRDAL</sequence>
<keyword evidence="4" id="KW-0572">Peptidoglycan-anchor</keyword>
<name>A0AAE7T0V2_ENTGA</name>
<evidence type="ECO:0000259" key="7">
    <source>
        <dbReference type="PROSITE" id="PS50847"/>
    </source>
</evidence>
<dbReference type="AlphaFoldDB" id="A0AAE7T0V2"/>
<keyword evidence="3 6" id="KW-0732">Signal</keyword>